<dbReference type="AlphaFoldDB" id="A0A8H5YSQ7"/>
<evidence type="ECO:0000313" key="3">
    <source>
        <dbReference type="Proteomes" id="UP000532311"/>
    </source>
</evidence>
<organism evidence="2 3">
    <name type="scientific">Fusarium globosum</name>
    <dbReference type="NCBI Taxonomy" id="78864"/>
    <lineage>
        <taxon>Eukaryota</taxon>
        <taxon>Fungi</taxon>
        <taxon>Dikarya</taxon>
        <taxon>Ascomycota</taxon>
        <taxon>Pezizomycotina</taxon>
        <taxon>Sordariomycetes</taxon>
        <taxon>Hypocreomycetidae</taxon>
        <taxon>Hypocreales</taxon>
        <taxon>Nectriaceae</taxon>
        <taxon>Fusarium</taxon>
        <taxon>Fusarium fujikuroi species complex</taxon>
    </lineage>
</organism>
<evidence type="ECO:0000313" key="2">
    <source>
        <dbReference type="EMBL" id="KAF5716590.1"/>
    </source>
</evidence>
<comment type="caution">
    <text evidence="2">The sequence shown here is derived from an EMBL/GenBank/DDBJ whole genome shotgun (WGS) entry which is preliminary data.</text>
</comment>
<protein>
    <recommendedName>
        <fullName evidence="1">2EXR domain-containing protein</fullName>
    </recommendedName>
</protein>
<gene>
    <name evidence="2" type="ORF">FGLOB1_2512</name>
</gene>
<dbReference type="InterPro" id="IPR045518">
    <property type="entry name" value="2EXR"/>
</dbReference>
<dbReference type="EMBL" id="JAAQPF010000090">
    <property type="protein sequence ID" value="KAF5716590.1"/>
    <property type="molecule type" value="Genomic_DNA"/>
</dbReference>
<evidence type="ECO:0000259" key="1">
    <source>
        <dbReference type="Pfam" id="PF20150"/>
    </source>
</evidence>
<sequence>MLSSFHYFGSLPPELQAHIWKLSVRPTKPGVQVFSLSKSSIPDLSNRGGTAVAYLSAPKWAFGPTSNCPRSLRDISASWTRNNPSTYLFDSGLWSACLNSRKIMRDNLHEAEFLVVRTRANHLGDTWLDTSGAYASRHRTIVVSPREDLFILQLDHPDAFLWYLRNPVIPSETPGGSPQLRNVGWQYNPAWATSVRESPWVLSLTYLCCYIVYGVKLGGLETIWLINYRLKRKYWVQSEEELNEPDSRIFEADGFRFTEVAASDDGPWDEVADDCDPHTLADFIEFVELLQQLINHTLRSIHTQVGKQEINIKILACEPH</sequence>
<feature type="domain" description="2EXR" evidence="1">
    <location>
        <begin position="5"/>
        <end position="113"/>
    </location>
</feature>
<keyword evidence="3" id="KW-1185">Reference proteome</keyword>
<accession>A0A8H5YSQ7</accession>
<name>A0A8H5YSQ7_9HYPO</name>
<proteinExistence type="predicted"/>
<dbReference type="Pfam" id="PF20150">
    <property type="entry name" value="2EXR"/>
    <property type="match status" value="1"/>
</dbReference>
<dbReference type="Proteomes" id="UP000532311">
    <property type="component" value="Unassembled WGS sequence"/>
</dbReference>
<reference evidence="2 3" key="1">
    <citation type="submission" date="2020-05" db="EMBL/GenBank/DDBJ databases">
        <title>Identification and distribution of gene clusters putatively required for synthesis of sphingolipid metabolism inhibitors in phylogenetically diverse species of the filamentous fungus Fusarium.</title>
        <authorList>
            <person name="Kim H.-S."/>
            <person name="Busman M."/>
            <person name="Brown D.W."/>
            <person name="Divon H."/>
            <person name="Uhlig S."/>
            <person name="Proctor R.H."/>
        </authorList>
    </citation>
    <scope>NUCLEOTIDE SEQUENCE [LARGE SCALE GENOMIC DNA]</scope>
    <source>
        <strain evidence="2 3">NRRL 26131</strain>
    </source>
</reference>